<keyword evidence="2" id="KW-1185">Reference proteome</keyword>
<sequence length="81" mass="8664">MPKKQQNIDEKYLFQVACYLTNPPSSSLTSISVGVTIPVSRGGTMLKIAQGGYPRIAPPRYWDDGMSTLAVLAADSSSTGK</sequence>
<organism evidence="1">
    <name type="scientific">Solanum lycopersicum</name>
    <name type="common">Tomato</name>
    <name type="synonym">Lycopersicon esculentum</name>
    <dbReference type="NCBI Taxonomy" id="4081"/>
    <lineage>
        <taxon>Eukaryota</taxon>
        <taxon>Viridiplantae</taxon>
        <taxon>Streptophyta</taxon>
        <taxon>Embryophyta</taxon>
        <taxon>Tracheophyta</taxon>
        <taxon>Spermatophyta</taxon>
        <taxon>Magnoliopsida</taxon>
        <taxon>eudicotyledons</taxon>
        <taxon>Gunneridae</taxon>
        <taxon>Pentapetalae</taxon>
        <taxon>asterids</taxon>
        <taxon>lamiids</taxon>
        <taxon>Solanales</taxon>
        <taxon>Solanaceae</taxon>
        <taxon>Solanoideae</taxon>
        <taxon>Solaneae</taxon>
        <taxon>Solanum</taxon>
        <taxon>Solanum subgen. Lycopersicon</taxon>
    </lineage>
</organism>
<evidence type="ECO:0000313" key="2">
    <source>
        <dbReference type="Proteomes" id="UP000004994"/>
    </source>
</evidence>
<dbReference type="EnsemblPlants" id="Solyc12g077463.1.1">
    <property type="protein sequence ID" value="Solyc12g077463.1.1"/>
    <property type="gene ID" value="Solyc12g077463.1"/>
</dbReference>
<reference evidence="1" key="2">
    <citation type="submission" date="2019-01" db="UniProtKB">
        <authorList>
            <consortium name="EnsemblPlants"/>
        </authorList>
    </citation>
    <scope>IDENTIFICATION</scope>
    <source>
        <strain evidence="1">cv. Heinz 1706</strain>
    </source>
</reference>
<protein>
    <submittedName>
        <fullName evidence="1">Uncharacterized protein</fullName>
    </submittedName>
</protein>
<dbReference type="Proteomes" id="UP000004994">
    <property type="component" value="Chromosome 12"/>
</dbReference>
<proteinExistence type="predicted"/>
<evidence type="ECO:0000313" key="1">
    <source>
        <dbReference type="EnsemblPlants" id="Solyc12g077463.1.1"/>
    </source>
</evidence>
<dbReference type="Gramene" id="Solyc12g077463.1.1">
    <property type="protein sequence ID" value="Solyc12g077463.1.1"/>
    <property type="gene ID" value="Solyc12g077463.1"/>
</dbReference>
<accession>A0A3Q7JXL7</accession>
<dbReference type="AlphaFoldDB" id="A0A3Q7JXL7"/>
<name>A0A3Q7JXL7_SOLLC</name>
<reference evidence="1" key="1">
    <citation type="journal article" date="2012" name="Nature">
        <title>The tomato genome sequence provides insights into fleshy fruit evolution.</title>
        <authorList>
            <consortium name="Tomato Genome Consortium"/>
        </authorList>
    </citation>
    <scope>NUCLEOTIDE SEQUENCE [LARGE SCALE GENOMIC DNA]</scope>
    <source>
        <strain evidence="1">cv. Heinz 1706</strain>
    </source>
</reference>
<dbReference type="InParanoid" id="A0A3Q7JXL7"/>